<evidence type="ECO:0000256" key="1">
    <source>
        <dbReference type="ARBA" id="ARBA00004442"/>
    </source>
</evidence>
<dbReference type="EMBL" id="CP042304">
    <property type="protein sequence ID" value="QDZ11746.1"/>
    <property type="molecule type" value="Genomic_DNA"/>
</dbReference>
<evidence type="ECO:0000313" key="8">
    <source>
        <dbReference type="Proteomes" id="UP000315364"/>
    </source>
</evidence>
<organism evidence="7 8">
    <name type="scientific">Devosia ginsengisoli</name>
    <dbReference type="NCBI Taxonomy" id="400770"/>
    <lineage>
        <taxon>Bacteria</taxon>
        <taxon>Pseudomonadati</taxon>
        <taxon>Pseudomonadota</taxon>
        <taxon>Alphaproteobacteria</taxon>
        <taxon>Hyphomicrobiales</taxon>
        <taxon>Devosiaceae</taxon>
        <taxon>Devosia</taxon>
    </lineage>
</organism>
<dbReference type="OrthoDB" id="9815357at2"/>
<dbReference type="AlphaFoldDB" id="A0A5B8LUN4"/>
<keyword evidence="8" id="KW-1185">Reference proteome</keyword>
<dbReference type="KEGG" id="dea:FPZ08_13940"/>
<dbReference type="Pfam" id="PF13505">
    <property type="entry name" value="OMP_b-brl"/>
    <property type="match status" value="1"/>
</dbReference>
<keyword evidence="4" id="KW-0998">Cell outer membrane</keyword>
<keyword evidence="2" id="KW-0732">Signal</keyword>
<accession>A0A5B8LUN4</accession>
<keyword evidence="3" id="KW-0472">Membrane</keyword>
<evidence type="ECO:0000256" key="4">
    <source>
        <dbReference type="ARBA" id="ARBA00023237"/>
    </source>
</evidence>
<evidence type="ECO:0000313" key="7">
    <source>
        <dbReference type="EMBL" id="QDZ11746.1"/>
    </source>
</evidence>
<dbReference type="InterPro" id="IPR051692">
    <property type="entry name" value="OMP-like"/>
</dbReference>
<dbReference type="GO" id="GO:0009279">
    <property type="term" value="C:cell outer membrane"/>
    <property type="evidence" value="ECO:0007669"/>
    <property type="project" value="UniProtKB-SubCell"/>
</dbReference>
<dbReference type="SUPFAM" id="SSF56925">
    <property type="entry name" value="OMPA-like"/>
    <property type="match status" value="1"/>
</dbReference>
<feature type="domain" description="Outer membrane protein beta-barrel" evidence="6">
    <location>
        <begin position="47"/>
        <end position="257"/>
    </location>
</feature>
<dbReference type="InterPro" id="IPR027385">
    <property type="entry name" value="Beta-barrel_OMP"/>
</dbReference>
<comment type="similarity">
    <text evidence="5">Belongs to the Omp25/RopB family.</text>
</comment>
<dbReference type="Gene3D" id="2.40.160.20">
    <property type="match status" value="1"/>
</dbReference>
<evidence type="ECO:0000256" key="3">
    <source>
        <dbReference type="ARBA" id="ARBA00023136"/>
    </source>
</evidence>
<sequence length="257" mass="26379">MALTLFLTGVLISSVAFCGKKFNPLQTRTSMKRLGIMLSAITLLTTAAHAADLGWNSGASPIYSPTPASGWSGFYAGVNGGYGFGTLTRRPAAGGAQTENNSGGFALGAQAGYNLDMGGFVLGTEADLQWSNIGYTEDIPGIGSFKAGIDYFGTIRGRGGVSFGQVMPYVTAGFAAGRGTASVTNGAGVTTSQSATHMGWTVGAGLEAQATENISIKAEYLYVDLGTQTYAGPLAGLGGIDATQRFSVLRAGINYKF</sequence>
<dbReference type="InterPro" id="IPR011250">
    <property type="entry name" value="OMP/PagP_B-barrel"/>
</dbReference>
<dbReference type="Proteomes" id="UP000315364">
    <property type="component" value="Chromosome"/>
</dbReference>
<dbReference type="PANTHER" id="PTHR34001:SF3">
    <property type="entry name" value="BLL7405 PROTEIN"/>
    <property type="match status" value="1"/>
</dbReference>
<dbReference type="PANTHER" id="PTHR34001">
    <property type="entry name" value="BLL7405 PROTEIN"/>
    <property type="match status" value="1"/>
</dbReference>
<comment type="subcellular location">
    <subcellularLocation>
        <location evidence="1">Cell outer membrane</location>
    </subcellularLocation>
</comment>
<proteinExistence type="inferred from homology"/>
<evidence type="ECO:0000256" key="2">
    <source>
        <dbReference type="ARBA" id="ARBA00022729"/>
    </source>
</evidence>
<evidence type="ECO:0000259" key="6">
    <source>
        <dbReference type="Pfam" id="PF13505"/>
    </source>
</evidence>
<protein>
    <submittedName>
        <fullName evidence="7">Porin family protein</fullName>
    </submittedName>
</protein>
<evidence type="ECO:0000256" key="5">
    <source>
        <dbReference type="ARBA" id="ARBA00038306"/>
    </source>
</evidence>
<name>A0A5B8LUN4_9HYPH</name>
<reference evidence="7 8" key="1">
    <citation type="submission" date="2019-07" db="EMBL/GenBank/DDBJ databases">
        <title>Full genome sequence of Devosia sp. Gsoil 520.</title>
        <authorList>
            <person name="Im W.-T."/>
        </authorList>
    </citation>
    <scope>NUCLEOTIDE SEQUENCE [LARGE SCALE GENOMIC DNA]</scope>
    <source>
        <strain evidence="7 8">Gsoil 520</strain>
    </source>
</reference>
<gene>
    <name evidence="7" type="ORF">FPZ08_13940</name>
</gene>